<dbReference type="AlphaFoldDB" id="A0A9P7RV88"/>
<evidence type="ECO:0000256" key="1">
    <source>
        <dbReference type="ARBA" id="ARBA00010617"/>
    </source>
</evidence>
<dbReference type="InterPro" id="IPR050196">
    <property type="entry name" value="Cytochrome_P450_Monoox"/>
</dbReference>
<evidence type="ECO:0000256" key="2">
    <source>
        <dbReference type="ARBA" id="ARBA00022723"/>
    </source>
</evidence>
<dbReference type="PANTHER" id="PTHR24291:SF201">
    <property type="entry name" value="CYTOCHROME P450, FAMILY 4, SUBFAMILY B, POLYPEPTIDE 7"/>
    <property type="match status" value="1"/>
</dbReference>
<feature type="chain" id="PRO_5040228527" description="Cytochrome P450" evidence="6">
    <location>
        <begin position="16"/>
        <end position="525"/>
    </location>
</feature>
<comment type="cofactor">
    <cofactor evidence="4">
        <name>heme</name>
        <dbReference type="ChEBI" id="CHEBI:30413"/>
    </cofactor>
</comment>
<reference evidence="7" key="1">
    <citation type="journal article" date="2021" name="Genome Biol. Evol.">
        <title>The assembled and annotated genome of the fairy-ring fungus Marasmius oreades.</title>
        <authorList>
            <person name="Hiltunen M."/>
            <person name="Ament-Velasquez S.L."/>
            <person name="Johannesson H."/>
        </authorList>
    </citation>
    <scope>NUCLEOTIDE SEQUENCE</scope>
    <source>
        <strain evidence="7">03SP1</strain>
    </source>
</reference>
<comment type="caution">
    <text evidence="7">The sequence shown here is derived from an EMBL/GenBank/DDBJ whole genome shotgun (WGS) entry which is preliminary data.</text>
</comment>
<evidence type="ECO:0000256" key="5">
    <source>
        <dbReference type="RuleBase" id="RU000461"/>
    </source>
</evidence>
<evidence type="ECO:0008006" key="9">
    <source>
        <dbReference type="Google" id="ProtNLM"/>
    </source>
</evidence>
<comment type="similarity">
    <text evidence="1 5">Belongs to the cytochrome P450 family.</text>
</comment>
<evidence type="ECO:0000313" key="8">
    <source>
        <dbReference type="Proteomes" id="UP001049176"/>
    </source>
</evidence>
<keyword evidence="2 4" id="KW-0479">Metal-binding</keyword>
<dbReference type="InterPro" id="IPR002401">
    <property type="entry name" value="Cyt_P450_E_grp-I"/>
</dbReference>
<protein>
    <recommendedName>
        <fullName evidence="9">Cytochrome P450</fullName>
    </recommendedName>
</protein>
<keyword evidence="8" id="KW-1185">Reference proteome</keyword>
<dbReference type="InterPro" id="IPR001128">
    <property type="entry name" value="Cyt_P450"/>
</dbReference>
<sequence length="525" mass="59236">MFLATLSSLIASLVAFAVYKLRKGLREVNYIPGIRSPFSPLSPLGASLPCTFWNPTHEWPWYWRKTGYFNQTHDIVSTVPFLLGTPSLYTSSLDVMKQLLNSEGTRLEKPRELSSALQWGDNITSVNGDVWRTHRRIVAPSFTTRMYGDVWKSARNVYSDMINSEQWNNKTKVSIPQFNTTMCRVTITIISNCGFGLSLKWSDKDGPVSEAPKDDFPEALRIVSETSLHRLLIPSWAFNLPIKRLREIQNAWNVVETFILSAIDRRKEEDLDSESLDDTNVPGDMLNRLVMGWLRDDKHGLTKKDVLADMFTLVFAGHETTASGLSATFGYLAVNPDIQQKAFEEVSRVFAENNPAEQLDPTKLSYTFNCFLEALRLVPSGFFLPRRATGDITLKISRPQPGTVFVKKGTLIMIDLIGIHRNPEIFEDPHSYKPERWAGVAEHETALFGFGTRACIGRKFAHTEVLCFISSFLHDWKIEPLYGSVQGETKEVWEENVLGRAGLTGTAFGLKSVPLKFVRRVGNSA</sequence>
<gene>
    <name evidence="7" type="ORF">E1B28_009493</name>
</gene>
<dbReference type="KEGG" id="more:E1B28_009493"/>
<keyword evidence="5" id="KW-0560">Oxidoreductase</keyword>
<keyword evidence="4 5" id="KW-0349">Heme</keyword>
<dbReference type="PROSITE" id="PS00086">
    <property type="entry name" value="CYTOCHROME_P450"/>
    <property type="match status" value="1"/>
</dbReference>
<evidence type="ECO:0000256" key="4">
    <source>
        <dbReference type="PIRSR" id="PIRSR602401-1"/>
    </source>
</evidence>
<keyword evidence="5" id="KW-0503">Monooxygenase</keyword>
<dbReference type="SUPFAM" id="SSF48264">
    <property type="entry name" value="Cytochrome P450"/>
    <property type="match status" value="1"/>
</dbReference>
<feature type="signal peptide" evidence="6">
    <location>
        <begin position="1"/>
        <end position="15"/>
    </location>
</feature>
<dbReference type="Proteomes" id="UP001049176">
    <property type="component" value="Chromosome 6"/>
</dbReference>
<dbReference type="GO" id="GO:0016705">
    <property type="term" value="F:oxidoreductase activity, acting on paired donors, with incorporation or reduction of molecular oxygen"/>
    <property type="evidence" value="ECO:0007669"/>
    <property type="project" value="InterPro"/>
</dbReference>
<dbReference type="GeneID" id="66078569"/>
<evidence type="ECO:0000313" key="7">
    <source>
        <dbReference type="EMBL" id="KAG7090374.1"/>
    </source>
</evidence>
<dbReference type="Gene3D" id="1.10.630.10">
    <property type="entry name" value="Cytochrome P450"/>
    <property type="match status" value="1"/>
</dbReference>
<accession>A0A9P7RV88</accession>
<dbReference type="GO" id="GO:0020037">
    <property type="term" value="F:heme binding"/>
    <property type="evidence" value="ECO:0007669"/>
    <property type="project" value="InterPro"/>
</dbReference>
<dbReference type="EMBL" id="CM032186">
    <property type="protein sequence ID" value="KAG7090374.1"/>
    <property type="molecule type" value="Genomic_DNA"/>
</dbReference>
<dbReference type="PANTHER" id="PTHR24291">
    <property type="entry name" value="CYTOCHROME P450 FAMILY 4"/>
    <property type="match status" value="1"/>
</dbReference>
<evidence type="ECO:0000256" key="6">
    <source>
        <dbReference type="SAM" id="SignalP"/>
    </source>
</evidence>
<organism evidence="7 8">
    <name type="scientific">Marasmius oreades</name>
    <name type="common">fairy-ring Marasmius</name>
    <dbReference type="NCBI Taxonomy" id="181124"/>
    <lineage>
        <taxon>Eukaryota</taxon>
        <taxon>Fungi</taxon>
        <taxon>Dikarya</taxon>
        <taxon>Basidiomycota</taxon>
        <taxon>Agaricomycotina</taxon>
        <taxon>Agaricomycetes</taxon>
        <taxon>Agaricomycetidae</taxon>
        <taxon>Agaricales</taxon>
        <taxon>Marasmiineae</taxon>
        <taxon>Marasmiaceae</taxon>
        <taxon>Marasmius</taxon>
    </lineage>
</organism>
<keyword evidence="6" id="KW-0732">Signal</keyword>
<dbReference type="RefSeq" id="XP_043006844.1">
    <property type="nucleotide sequence ID" value="XM_043154389.1"/>
</dbReference>
<name>A0A9P7RV88_9AGAR</name>
<proteinExistence type="inferred from homology"/>
<dbReference type="InterPro" id="IPR017972">
    <property type="entry name" value="Cyt_P450_CS"/>
</dbReference>
<evidence type="ECO:0000256" key="3">
    <source>
        <dbReference type="ARBA" id="ARBA00023004"/>
    </source>
</evidence>
<dbReference type="Pfam" id="PF00067">
    <property type="entry name" value="p450"/>
    <property type="match status" value="1"/>
</dbReference>
<dbReference type="InterPro" id="IPR036396">
    <property type="entry name" value="Cyt_P450_sf"/>
</dbReference>
<dbReference type="PRINTS" id="PR00385">
    <property type="entry name" value="P450"/>
</dbReference>
<dbReference type="GO" id="GO:0004497">
    <property type="term" value="F:monooxygenase activity"/>
    <property type="evidence" value="ECO:0007669"/>
    <property type="project" value="UniProtKB-KW"/>
</dbReference>
<dbReference type="GO" id="GO:0005506">
    <property type="term" value="F:iron ion binding"/>
    <property type="evidence" value="ECO:0007669"/>
    <property type="project" value="InterPro"/>
</dbReference>
<dbReference type="PRINTS" id="PR00463">
    <property type="entry name" value="EP450I"/>
</dbReference>
<keyword evidence="3 4" id="KW-0408">Iron</keyword>
<dbReference type="OrthoDB" id="1470350at2759"/>
<feature type="binding site" description="axial binding residue" evidence="4">
    <location>
        <position position="455"/>
    </location>
    <ligand>
        <name>heme</name>
        <dbReference type="ChEBI" id="CHEBI:30413"/>
    </ligand>
    <ligandPart>
        <name>Fe</name>
        <dbReference type="ChEBI" id="CHEBI:18248"/>
    </ligandPart>
</feature>